<keyword evidence="2" id="KW-0813">Transport</keyword>
<comment type="similarity">
    <text evidence="1">Belongs to the V-ATPase V0D/AC39 subunit family.</text>
</comment>
<dbReference type="InterPro" id="IPR044911">
    <property type="entry name" value="V-type_ATPase_csu/dsu_dom_3"/>
</dbReference>
<accession>A0A645HM34</accession>
<dbReference type="PANTHER" id="PTHR38682">
    <property type="entry name" value="V-TYPE ATP SYNTHASE SUBUNIT C"/>
    <property type="match status" value="1"/>
</dbReference>
<dbReference type="GO" id="GO:0046961">
    <property type="term" value="F:proton-transporting ATPase activity, rotational mechanism"/>
    <property type="evidence" value="ECO:0007669"/>
    <property type="project" value="InterPro"/>
</dbReference>
<comment type="caution">
    <text evidence="4">The sequence shown here is derived from an EMBL/GenBank/DDBJ whole genome shotgun (WGS) entry which is preliminary data.</text>
</comment>
<evidence type="ECO:0000256" key="2">
    <source>
        <dbReference type="ARBA" id="ARBA00022448"/>
    </source>
</evidence>
<proteinExistence type="inferred from homology"/>
<keyword evidence="3" id="KW-0406">Ion transport</keyword>
<dbReference type="InterPro" id="IPR035067">
    <property type="entry name" value="V-type_ATPase_csu/dsu"/>
</dbReference>
<dbReference type="AlphaFoldDB" id="A0A645HM34"/>
<dbReference type="Gene3D" id="1.20.1690.10">
    <property type="entry name" value="V-type ATP synthase subunit C domain"/>
    <property type="match status" value="1"/>
</dbReference>
<dbReference type="Gene3D" id="1.10.132.50">
    <property type="entry name" value="ATP synthase (C/AC39) subunit, domain 3"/>
    <property type="match status" value="1"/>
</dbReference>
<dbReference type="EMBL" id="VSSQ01095031">
    <property type="protein sequence ID" value="MPN39299.1"/>
    <property type="molecule type" value="Genomic_DNA"/>
</dbReference>
<name>A0A645HM34_9ZZZZ</name>
<reference evidence="4" key="1">
    <citation type="submission" date="2019-08" db="EMBL/GenBank/DDBJ databases">
        <authorList>
            <person name="Kucharzyk K."/>
            <person name="Murdoch R.W."/>
            <person name="Higgins S."/>
            <person name="Loffler F."/>
        </authorList>
    </citation>
    <scope>NUCLEOTIDE SEQUENCE</scope>
</reference>
<sequence>MERVLCDAGRLPKQELIASALVSVQKLLDYWAVTDYRECAAMLKISTAEFEKQCDNLRMQEIMSAKYKAFGIDPFIAYYLAKETEIKNMRVILNAKVNNLSSDIIRKRVREMYV</sequence>
<dbReference type="InterPro" id="IPR036079">
    <property type="entry name" value="ATPase_csu/dsu_sf"/>
</dbReference>
<evidence type="ECO:0000256" key="3">
    <source>
        <dbReference type="ARBA" id="ARBA00023065"/>
    </source>
</evidence>
<dbReference type="PANTHER" id="PTHR38682:SF1">
    <property type="entry name" value="V-TYPE ATP SYNTHASE SUBUNIT C"/>
    <property type="match status" value="1"/>
</dbReference>
<dbReference type="InterPro" id="IPR050873">
    <property type="entry name" value="V-ATPase_V0D/AC39_subunit"/>
</dbReference>
<gene>
    <name evidence="4" type="primary">ntpC_13</name>
    <name evidence="4" type="ORF">SDC9_186827</name>
</gene>
<dbReference type="InterPro" id="IPR002843">
    <property type="entry name" value="ATPase_V0-cplx_csu/dsu"/>
</dbReference>
<organism evidence="4">
    <name type="scientific">bioreactor metagenome</name>
    <dbReference type="NCBI Taxonomy" id="1076179"/>
    <lineage>
        <taxon>unclassified sequences</taxon>
        <taxon>metagenomes</taxon>
        <taxon>ecological metagenomes</taxon>
    </lineage>
</organism>
<evidence type="ECO:0000256" key="1">
    <source>
        <dbReference type="ARBA" id="ARBA00006709"/>
    </source>
</evidence>
<dbReference type="Pfam" id="PF01992">
    <property type="entry name" value="vATP-synt_AC39"/>
    <property type="match status" value="1"/>
</dbReference>
<evidence type="ECO:0000313" key="4">
    <source>
        <dbReference type="EMBL" id="MPN39299.1"/>
    </source>
</evidence>
<protein>
    <submittedName>
        <fullName evidence="4">V-type sodium ATPase subunit C</fullName>
    </submittedName>
</protein>
<dbReference type="SUPFAM" id="SSF103486">
    <property type="entry name" value="V-type ATP synthase subunit C"/>
    <property type="match status" value="1"/>
</dbReference>